<feature type="transmembrane region" description="Helical" evidence="7">
    <location>
        <begin position="368"/>
        <end position="387"/>
    </location>
</feature>
<reference evidence="9 10" key="1">
    <citation type="submission" date="2017-02" db="EMBL/GenBank/DDBJ databases">
        <authorList>
            <person name="Peterson S.W."/>
        </authorList>
    </citation>
    <scope>NUCLEOTIDE SEQUENCE [LARGE SCALE GENOMIC DNA]</scope>
    <source>
        <strain evidence="9 10">DSM 25262</strain>
    </source>
</reference>
<dbReference type="EMBL" id="FUZU01000004">
    <property type="protein sequence ID" value="SKC85292.1"/>
    <property type="molecule type" value="Genomic_DNA"/>
</dbReference>
<evidence type="ECO:0000256" key="7">
    <source>
        <dbReference type="SAM" id="Phobius"/>
    </source>
</evidence>
<dbReference type="SMART" id="SM00028">
    <property type="entry name" value="TPR"/>
    <property type="match status" value="4"/>
</dbReference>
<evidence type="ECO:0000256" key="4">
    <source>
        <dbReference type="ARBA" id="ARBA00022679"/>
    </source>
</evidence>
<dbReference type="InterPro" id="IPR004358">
    <property type="entry name" value="Sig_transdc_His_kin-like_C"/>
</dbReference>
<dbReference type="SMART" id="SM00387">
    <property type="entry name" value="HATPase_c"/>
    <property type="match status" value="1"/>
</dbReference>
<proteinExistence type="predicted"/>
<evidence type="ECO:0000313" key="9">
    <source>
        <dbReference type="EMBL" id="SKC85292.1"/>
    </source>
</evidence>
<dbReference type="SUPFAM" id="SSF48452">
    <property type="entry name" value="TPR-like"/>
    <property type="match status" value="2"/>
</dbReference>
<dbReference type="GO" id="GO:0000155">
    <property type="term" value="F:phosphorelay sensor kinase activity"/>
    <property type="evidence" value="ECO:0007669"/>
    <property type="project" value="InterPro"/>
</dbReference>
<organism evidence="9 10">
    <name type="scientific">Ohtaekwangia koreensis</name>
    <dbReference type="NCBI Taxonomy" id="688867"/>
    <lineage>
        <taxon>Bacteria</taxon>
        <taxon>Pseudomonadati</taxon>
        <taxon>Bacteroidota</taxon>
        <taxon>Cytophagia</taxon>
        <taxon>Cytophagales</taxon>
        <taxon>Fulvivirgaceae</taxon>
        <taxon>Ohtaekwangia</taxon>
    </lineage>
</organism>
<keyword evidence="10" id="KW-1185">Reference proteome</keyword>
<dbReference type="InterPro" id="IPR003594">
    <property type="entry name" value="HATPase_dom"/>
</dbReference>
<evidence type="ECO:0000259" key="8">
    <source>
        <dbReference type="PROSITE" id="PS50109"/>
    </source>
</evidence>
<evidence type="ECO:0000256" key="2">
    <source>
        <dbReference type="ARBA" id="ARBA00012438"/>
    </source>
</evidence>
<dbReference type="Proteomes" id="UP000190961">
    <property type="component" value="Unassembled WGS sequence"/>
</dbReference>
<dbReference type="Gene3D" id="3.30.565.10">
    <property type="entry name" value="Histidine kinase-like ATPase, C-terminal domain"/>
    <property type="match status" value="1"/>
</dbReference>
<dbReference type="InterPro" id="IPR019734">
    <property type="entry name" value="TPR_rpt"/>
</dbReference>
<dbReference type="GO" id="GO:0000156">
    <property type="term" value="F:phosphorelay response regulator activity"/>
    <property type="evidence" value="ECO:0007669"/>
    <property type="project" value="TreeGrafter"/>
</dbReference>
<dbReference type="SUPFAM" id="SSF47384">
    <property type="entry name" value="Homodimeric domain of signal transducing histidine kinase"/>
    <property type="match status" value="1"/>
</dbReference>
<dbReference type="InterPro" id="IPR036097">
    <property type="entry name" value="HisK_dim/P_sf"/>
</dbReference>
<dbReference type="InterPro" id="IPR050351">
    <property type="entry name" value="BphY/WalK/GraS-like"/>
</dbReference>
<keyword evidence="4" id="KW-0808">Transferase</keyword>
<evidence type="ECO:0000313" key="10">
    <source>
        <dbReference type="Proteomes" id="UP000190961"/>
    </source>
</evidence>
<keyword evidence="7" id="KW-1133">Transmembrane helix</keyword>
<feature type="coiled-coil region" evidence="6">
    <location>
        <begin position="387"/>
        <end position="414"/>
    </location>
</feature>
<dbReference type="STRING" id="688867.SAMN05660236_4875"/>
<dbReference type="Pfam" id="PF02518">
    <property type="entry name" value="HATPase_c"/>
    <property type="match status" value="1"/>
</dbReference>
<gene>
    <name evidence="9" type="ORF">SAMN05660236_4875</name>
</gene>
<sequence length="645" mass="73917">MDIQYKGYCFDQMDAAVDKCKDNVADSLDNVCYKHHILIDTIKDIDAEIWHEYARARGLFNHMKFDEAKESVNHLLSQMTDSSFQLEQAKLLELRGNICVVGGEEQPAAIDYYKSINIYLQLDLQRNAAKCYRGITNVQFRVGNHKLAIENGQRAIAIEIANRMHSRTDSVDLINIYNTIGLAYQQIHELDSAMKYFEYSQTMATDLKEEFWIGLVNGNTAKILFEKGDMEEAERRIRIDINTSRKFNEHASAAVSMLSMGDICASRNQKKEASLYYDSAYQLQKIIKDKAVLAMYYRTLAKFNRNKQNFREGDIYFRQYIALRDSLQGATIGNGIEQVQNKARLEKQLADINLLRMENTYKTKKVQLWQLCIGIIAGALLLLFILYRNNRKLNQQLTRLNVDLEEKIKDRTTELIKTNKELDTYLYRASHDVRRPILSIIGLAQIAEFATDIHEQSDIRKKIIATARDMDKMLHKLKMTYELRASVEKQTFDLYEYVSGLSQDLVKFYPSAKFQIAKSGDTVLTSDIRFINMIFLNIMENACVFRHVDSGINVNIEGDADYISVNIEDHGIGIQEEYLTSIFEAYTRFSERSIGSGIGLYIVSKALSKIGGSINVRSIVYEGSIVKVRMPRNIQVSDTSAMAMG</sequence>
<keyword evidence="7" id="KW-0472">Membrane</keyword>
<keyword evidence="5 9" id="KW-0418">Kinase</keyword>
<dbReference type="AlphaFoldDB" id="A0A1T5MAP7"/>
<dbReference type="CDD" id="cd00082">
    <property type="entry name" value="HisKA"/>
    <property type="match status" value="1"/>
</dbReference>
<dbReference type="SUPFAM" id="SSF55874">
    <property type="entry name" value="ATPase domain of HSP90 chaperone/DNA topoisomerase II/histidine kinase"/>
    <property type="match status" value="1"/>
</dbReference>
<evidence type="ECO:0000256" key="5">
    <source>
        <dbReference type="ARBA" id="ARBA00022777"/>
    </source>
</evidence>
<dbReference type="InterPro" id="IPR003661">
    <property type="entry name" value="HisK_dim/P_dom"/>
</dbReference>
<dbReference type="EC" id="2.7.13.3" evidence="2"/>
<dbReference type="PROSITE" id="PS50109">
    <property type="entry name" value="HIS_KIN"/>
    <property type="match status" value="1"/>
</dbReference>
<dbReference type="InterPro" id="IPR011990">
    <property type="entry name" value="TPR-like_helical_dom_sf"/>
</dbReference>
<feature type="domain" description="Histidine kinase" evidence="8">
    <location>
        <begin position="428"/>
        <end position="634"/>
    </location>
</feature>
<dbReference type="PANTHER" id="PTHR42878">
    <property type="entry name" value="TWO-COMPONENT HISTIDINE KINASE"/>
    <property type="match status" value="1"/>
</dbReference>
<dbReference type="InterPro" id="IPR036890">
    <property type="entry name" value="HATPase_C_sf"/>
</dbReference>
<dbReference type="Gene3D" id="1.10.287.130">
    <property type="match status" value="1"/>
</dbReference>
<name>A0A1T5MAP7_9BACT</name>
<evidence type="ECO:0000256" key="3">
    <source>
        <dbReference type="ARBA" id="ARBA00022553"/>
    </source>
</evidence>
<keyword evidence="7" id="KW-0812">Transmembrane</keyword>
<accession>A0A1T5MAP7</accession>
<keyword evidence="6" id="KW-0175">Coiled coil</keyword>
<dbReference type="PANTHER" id="PTHR42878:SF14">
    <property type="entry name" value="OSMOLARITY TWO-COMPONENT SYSTEM PROTEIN SSK1"/>
    <property type="match status" value="1"/>
</dbReference>
<dbReference type="PRINTS" id="PR00344">
    <property type="entry name" value="BCTRLSENSOR"/>
</dbReference>
<comment type="catalytic activity">
    <reaction evidence="1">
        <text>ATP + protein L-histidine = ADP + protein N-phospho-L-histidine.</text>
        <dbReference type="EC" id="2.7.13.3"/>
    </reaction>
</comment>
<evidence type="ECO:0000256" key="6">
    <source>
        <dbReference type="SAM" id="Coils"/>
    </source>
</evidence>
<dbReference type="GO" id="GO:0007234">
    <property type="term" value="P:osmosensory signaling via phosphorelay pathway"/>
    <property type="evidence" value="ECO:0007669"/>
    <property type="project" value="TreeGrafter"/>
</dbReference>
<dbReference type="InterPro" id="IPR005467">
    <property type="entry name" value="His_kinase_dom"/>
</dbReference>
<protein>
    <recommendedName>
        <fullName evidence="2">histidine kinase</fullName>
        <ecNumber evidence="2">2.7.13.3</ecNumber>
    </recommendedName>
</protein>
<dbReference type="GO" id="GO:0030295">
    <property type="term" value="F:protein kinase activator activity"/>
    <property type="evidence" value="ECO:0007669"/>
    <property type="project" value="TreeGrafter"/>
</dbReference>
<evidence type="ECO:0000256" key="1">
    <source>
        <dbReference type="ARBA" id="ARBA00000085"/>
    </source>
</evidence>
<dbReference type="Gene3D" id="1.25.40.10">
    <property type="entry name" value="Tetratricopeptide repeat domain"/>
    <property type="match status" value="2"/>
</dbReference>
<keyword evidence="3" id="KW-0597">Phosphoprotein</keyword>